<dbReference type="EMBL" id="JAGINT010000001">
    <property type="protein sequence ID" value="MBP2351690.1"/>
    <property type="molecule type" value="Genomic_DNA"/>
</dbReference>
<evidence type="ECO:0000256" key="3">
    <source>
        <dbReference type="ARBA" id="ARBA00047549"/>
    </source>
</evidence>
<evidence type="ECO:0000313" key="5">
    <source>
        <dbReference type="EMBL" id="MBP2351690.1"/>
    </source>
</evidence>
<sequence length="279" mass="29179">MGVAVTQAVVISAGQLMARVRDGAETVVLEVGRDSDAEYLEGHVPGAHAVVLGRDLFGRRTDASGNGPLPDPAELQERLRGWGVDHDSTVVVYSRENPAVATRAWWTLRWAGVTGAHYLEGGLQAWEEIGGALDTVVPTPGEGSVVVRAGSLPVLSPEEAARIAVSGHLLDARGTAAYLGDPQLPRVGHIPGAHSVPGSGNFADGRLLEAESLRDLYSAYLDGREIGAYCGSGVSATTTVLALAQLGIEVALFPGSWSQWITDPSRPSTTGDRPGVYPS</sequence>
<evidence type="ECO:0000313" key="6">
    <source>
        <dbReference type="Proteomes" id="UP000755585"/>
    </source>
</evidence>
<feature type="domain" description="Rhodanese" evidence="4">
    <location>
        <begin position="22"/>
        <end position="135"/>
    </location>
</feature>
<evidence type="ECO:0000259" key="4">
    <source>
        <dbReference type="PROSITE" id="PS50206"/>
    </source>
</evidence>
<dbReference type="RefSeq" id="WP_209694565.1">
    <property type="nucleotide sequence ID" value="NZ_BAAAVU010000013.1"/>
</dbReference>
<dbReference type="Proteomes" id="UP000755585">
    <property type="component" value="Unassembled WGS sequence"/>
</dbReference>
<dbReference type="Gene3D" id="3.40.250.10">
    <property type="entry name" value="Rhodanese-like domain"/>
    <property type="match status" value="2"/>
</dbReference>
<dbReference type="EC" id="2.8.1.1" evidence="1"/>
<proteinExistence type="predicted"/>
<gene>
    <name evidence="5" type="ORF">JOF29_002773</name>
</gene>
<dbReference type="SUPFAM" id="SSF52821">
    <property type="entry name" value="Rhodanese/Cell cycle control phosphatase"/>
    <property type="match status" value="2"/>
</dbReference>
<comment type="catalytic activity">
    <reaction evidence="3">
        <text>thiosulfate + hydrogen cyanide = thiocyanate + sulfite + 2 H(+)</text>
        <dbReference type="Rhea" id="RHEA:16881"/>
        <dbReference type="ChEBI" id="CHEBI:15378"/>
        <dbReference type="ChEBI" id="CHEBI:17359"/>
        <dbReference type="ChEBI" id="CHEBI:18022"/>
        <dbReference type="ChEBI" id="CHEBI:18407"/>
        <dbReference type="ChEBI" id="CHEBI:33542"/>
        <dbReference type="EC" id="2.8.1.1"/>
    </reaction>
</comment>
<feature type="domain" description="Rhodanese" evidence="4">
    <location>
        <begin position="168"/>
        <end position="269"/>
    </location>
</feature>
<dbReference type="InterPro" id="IPR036873">
    <property type="entry name" value="Rhodanese-like_dom_sf"/>
</dbReference>
<dbReference type="Pfam" id="PF00581">
    <property type="entry name" value="Rhodanese"/>
    <property type="match status" value="2"/>
</dbReference>
<dbReference type="CDD" id="cd01448">
    <property type="entry name" value="TST_Repeat_1"/>
    <property type="match status" value="1"/>
</dbReference>
<organism evidence="5 6">
    <name type="scientific">Kribbella aluminosa</name>
    <dbReference type="NCBI Taxonomy" id="416017"/>
    <lineage>
        <taxon>Bacteria</taxon>
        <taxon>Bacillati</taxon>
        <taxon>Actinomycetota</taxon>
        <taxon>Actinomycetes</taxon>
        <taxon>Propionibacteriales</taxon>
        <taxon>Kribbellaceae</taxon>
        <taxon>Kribbella</taxon>
    </lineage>
</organism>
<keyword evidence="5" id="KW-0808">Transferase</keyword>
<dbReference type="SMART" id="SM00450">
    <property type="entry name" value="RHOD"/>
    <property type="match status" value="2"/>
</dbReference>
<dbReference type="PROSITE" id="PS50206">
    <property type="entry name" value="RHODANESE_3"/>
    <property type="match status" value="2"/>
</dbReference>
<dbReference type="GO" id="GO:0004792">
    <property type="term" value="F:thiosulfate-cyanide sulfurtransferase activity"/>
    <property type="evidence" value="ECO:0007669"/>
    <property type="project" value="UniProtKB-EC"/>
</dbReference>
<protein>
    <recommendedName>
        <fullName evidence="1">thiosulfate sulfurtransferase</fullName>
        <ecNumber evidence="1">2.8.1.1</ecNumber>
    </recommendedName>
</protein>
<comment type="caution">
    <text evidence="5">The sequence shown here is derived from an EMBL/GenBank/DDBJ whole genome shotgun (WGS) entry which is preliminary data.</text>
</comment>
<dbReference type="InterPro" id="IPR001763">
    <property type="entry name" value="Rhodanese-like_dom"/>
</dbReference>
<reference evidence="5 6" key="1">
    <citation type="submission" date="2021-03" db="EMBL/GenBank/DDBJ databases">
        <title>Sequencing the genomes of 1000 actinobacteria strains.</title>
        <authorList>
            <person name="Klenk H.-P."/>
        </authorList>
    </citation>
    <scope>NUCLEOTIDE SEQUENCE [LARGE SCALE GENOMIC DNA]</scope>
    <source>
        <strain evidence="5 6">DSM 18824</strain>
    </source>
</reference>
<dbReference type="PANTHER" id="PTHR43855">
    <property type="entry name" value="THIOSULFATE SULFURTRANSFERASE"/>
    <property type="match status" value="1"/>
</dbReference>
<dbReference type="InterPro" id="IPR051126">
    <property type="entry name" value="Thiosulfate_sulfurtransferase"/>
</dbReference>
<evidence type="ECO:0000256" key="1">
    <source>
        <dbReference type="ARBA" id="ARBA00012245"/>
    </source>
</evidence>
<evidence type="ECO:0000256" key="2">
    <source>
        <dbReference type="ARBA" id="ARBA00022737"/>
    </source>
</evidence>
<accession>A0ABS4UJB9</accession>
<dbReference type="PANTHER" id="PTHR43855:SF1">
    <property type="entry name" value="THIOSULFATE SULFURTRANSFERASE"/>
    <property type="match status" value="1"/>
</dbReference>
<dbReference type="GO" id="GO:0016784">
    <property type="term" value="F:3-mercaptopyruvate sulfurtransferase activity"/>
    <property type="evidence" value="ECO:0007669"/>
    <property type="project" value="UniProtKB-EC"/>
</dbReference>
<keyword evidence="2" id="KW-0677">Repeat</keyword>
<name>A0ABS4UJB9_9ACTN</name>
<keyword evidence="6" id="KW-1185">Reference proteome</keyword>